<dbReference type="PANTHER" id="PTHR43547:SF2">
    <property type="entry name" value="HYBRID SIGNAL TRANSDUCTION HISTIDINE KINASE C"/>
    <property type="match status" value="1"/>
</dbReference>
<evidence type="ECO:0000313" key="2">
    <source>
        <dbReference type="EMBL" id="KAA5536590.1"/>
    </source>
</evidence>
<protein>
    <recommendedName>
        <fullName evidence="4">Two component regulator propeller</fullName>
    </recommendedName>
</protein>
<dbReference type="Proteomes" id="UP000323632">
    <property type="component" value="Unassembled WGS sequence"/>
</dbReference>
<comment type="caution">
    <text evidence="2">The sequence shown here is derived from an EMBL/GenBank/DDBJ whole genome shotgun (WGS) entry which is preliminary data.</text>
</comment>
<organism evidence="2 3">
    <name type="scientific">Taibaiella lutea</name>
    <dbReference type="NCBI Taxonomy" id="2608001"/>
    <lineage>
        <taxon>Bacteria</taxon>
        <taxon>Pseudomonadati</taxon>
        <taxon>Bacteroidota</taxon>
        <taxon>Chitinophagia</taxon>
        <taxon>Chitinophagales</taxon>
        <taxon>Chitinophagaceae</taxon>
        <taxon>Taibaiella</taxon>
    </lineage>
</organism>
<evidence type="ECO:0000313" key="3">
    <source>
        <dbReference type="Proteomes" id="UP000323632"/>
    </source>
</evidence>
<keyword evidence="3" id="KW-1185">Reference proteome</keyword>
<proteinExistence type="predicted"/>
<dbReference type="EMBL" id="VWSH01000001">
    <property type="protein sequence ID" value="KAA5536590.1"/>
    <property type="molecule type" value="Genomic_DNA"/>
</dbReference>
<gene>
    <name evidence="2" type="ORF">F0919_02665</name>
</gene>
<evidence type="ECO:0008006" key="4">
    <source>
        <dbReference type="Google" id="ProtNLM"/>
    </source>
</evidence>
<reference evidence="2 3" key="1">
    <citation type="submission" date="2019-09" db="EMBL/GenBank/DDBJ databases">
        <title>Genome sequence and assembly of Taibaiella sp.</title>
        <authorList>
            <person name="Chhetri G."/>
        </authorList>
    </citation>
    <scope>NUCLEOTIDE SEQUENCE [LARGE SCALE GENOMIC DNA]</scope>
    <source>
        <strain evidence="2 3">KVB11</strain>
    </source>
</reference>
<evidence type="ECO:0000256" key="1">
    <source>
        <dbReference type="ARBA" id="ARBA00022553"/>
    </source>
</evidence>
<dbReference type="PANTHER" id="PTHR43547">
    <property type="entry name" value="TWO-COMPONENT HISTIDINE KINASE"/>
    <property type="match status" value="1"/>
</dbReference>
<dbReference type="AlphaFoldDB" id="A0A5M6CQC8"/>
<dbReference type="GO" id="GO:0000155">
    <property type="term" value="F:phosphorelay sensor kinase activity"/>
    <property type="evidence" value="ECO:0007669"/>
    <property type="project" value="TreeGrafter"/>
</dbReference>
<name>A0A5M6CQC8_9BACT</name>
<dbReference type="InterPro" id="IPR011110">
    <property type="entry name" value="Reg_prop"/>
</dbReference>
<dbReference type="SUPFAM" id="SSF63829">
    <property type="entry name" value="Calcium-dependent phosphotriesterase"/>
    <property type="match status" value="2"/>
</dbReference>
<keyword evidence="1" id="KW-0597">Phosphoprotein</keyword>
<accession>A0A5M6CQC8</accession>
<dbReference type="RefSeq" id="WP_150031167.1">
    <property type="nucleotide sequence ID" value="NZ_VWSH01000001.1"/>
</dbReference>
<sequence>MALTFQMIKSKVKNPICTILVLVLFTSCNGQTKPWQPNTVVAGNLSFTSKKPKLTKTQGTDQYQNVHCGLQDKDGNLWFGTAGEGLYRYDGKWFTQFTVADGLSCNFISSLLEDKNGNIWIGTRDGLCRYDGNKITPFTISKGFMTVANNNKDYYYSEQSKKETVWDIYQDKSGKIWFGTGDGLYCYDGNIFTRFLDNPDVINKSGLKLKMVSSILEDKMGNIWFASGMPPGQEGICRYDGSNLVSFKPQNEVWFRKIIEDKNKNLIFVTRIHGALFCDPAANNFGETSFSSFPQPKELLNNSLTTILKDNAGNIWMASDYGKDIGDTLGGVWCYRQSAMANEKLFTKITNHEVSFMLEDKEHNIWLGTRGMGLYRYDGTTLTSFSE</sequence>
<dbReference type="InterPro" id="IPR015943">
    <property type="entry name" value="WD40/YVTN_repeat-like_dom_sf"/>
</dbReference>
<dbReference type="Gene3D" id="2.130.10.10">
    <property type="entry name" value="YVTN repeat-like/Quinoprotein amine dehydrogenase"/>
    <property type="match status" value="4"/>
</dbReference>
<dbReference type="Pfam" id="PF07494">
    <property type="entry name" value="Reg_prop"/>
    <property type="match status" value="3"/>
</dbReference>